<feature type="region of interest" description="Disordered" evidence="3">
    <location>
        <begin position="47"/>
        <end position="67"/>
    </location>
</feature>
<dbReference type="EMBL" id="JBITGY010000007">
    <property type="protein sequence ID" value="MFI6501203.1"/>
    <property type="molecule type" value="Genomic_DNA"/>
</dbReference>
<evidence type="ECO:0000313" key="7">
    <source>
        <dbReference type="EMBL" id="MFI6501203.1"/>
    </source>
</evidence>
<feature type="domain" description="Peptidase S33 tripeptidyl aminopeptidase-like C-terminal" evidence="6">
    <location>
        <begin position="432"/>
        <end position="516"/>
    </location>
</feature>
<dbReference type="PANTHER" id="PTHR43248">
    <property type="entry name" value="2-SUCCINYL-6-HYDROXY-2,4-CYCLOHEXADIENE-1-CARBOXYLATE SYNTHASE"/>
    <property type="match status" value="1"/>
</dbReference>
<sequence>MSLISVFLAVTTGLSVLSPTPPAPPTPPAAQQSWPYPVAPVPFPLPPGLEKTASAAPRTPQPGAPAWCPALPGRRAECGTVSRPLVAGKPELGTIDVAYALVRRENEAAPAKNTVMVNPGGPGGAAIGIAEWYAALTAPLRADHDLLLIDPRGTGQSGALSCGIGDLILSGRAALRRMAAECAANLGPRAEGYTSAATADDFDAVRQRLGLGKVVLYGVSYGTYLMPIYAERHPDTVRSIVVSAAFPVTFDSLGGPSARQISLTLRRICERSGACHGAATLRDLRKVNARLRARPVELTIVVDGRPHKLTLDESLFAMVLTFAASGGVGGSPDEVPLIGRMPAHLHKAARGDVRPLAAELTAAFQAYADLGGGDSSLTLAVVCNDYTRAWSVDAPLAKRWRQFNRAVKAADPAAFGAFSRESFASSAPDGGDACIEWPKEGTARPYKLTGKLPDVPTLVLAGDLDNNTPEENSRLSAAQFPRATFLLVPNTGHAPEMDATGCAISVVTGFIRDERLGDTSCLAHIPPPKVNKVY</sequence>
<keyword evidence="4" id="KW-0732">Signal</keyword>
<dbReference type="InterPro" id="IPR029058">
    <property type="entry name" value="AB_hydrolase_fold"/>
</dbReference>
<evidence type="ECO:0000313" key="8">
    <source>
        <dbReference type="Proteomes" id="UP001612741"/>
    </source>
</evidence>
<keyword evidence="8" id="KW-1185">Reference proteome</keyword>
<feature type="chain" id="PRO_5045656175" evidence="4">
    <location>
        <begin position="24"/>
        <end position="534"/>
    </location>
</feature>
<evidence type="ECO:0000256" key="1">
    <source>
        <dbReference type="ARBA" id="ARBA00010088"/>
    </source>
</evidence>
<keyword evidence="2 7" id="KW-0378">Hydrolase</keyword>
<organism evidence="7 8">
    <name type="scientific">Nonomuraea typhae</name>
    <dbReference type="NCBI Taxonomy" id="2603600"/>
    <lineage>
        <taxon>Bacteria</taxon>
        <taxon>Bacillati</taxon>
        <taxon>Actinomycetota</taxon>
        <taxon>Actinomycetes</taxon>
        <taxon>Streptosporangiales</taxon>
        <taxon>Streptosporangiaceae</taxon>
        <taxon>Nonomuraea</taxon>
    </lineage>
</organism>
<gene>
    <name evidence="7" type="ORF">ACIBG2_27760</name>
</gene>
<proteinExistence type="inferred from homology"/>
<comment type="caution">
    <text evidence="7">The sequence shown here is derived from an EMBL/GenBank/DDBJ whole genome shotgun (WGS) entry which is preliminary data.</text>
</comment>
<evidence type="ECO:0000256" key="3">
    <source>
        <dbReference type="SAM" id="MobiDB-lite"/>
    </source>
</evidence>
<dbReference type="InterPro" id="IPR051601">
    <property type="entry name" value="Serine_prot/Carboxylest_S33"/>
</dbReference>
<dbReference type="GO" id="GO:0016787">
    <property type="term" value="F:hydrolase activity"/>
    <property type="evidence" value="ECO:0007669"/>
    <property type="project" value="UniProtKB-KW"/>
</dbReference>
<feature type="domain" description="AB hydrolase-1" evidence="5">
    <location>
        <begin position="114"/>
        <end position="245"/>
    </location>
</feature>
<dbReference type="InterPro" id="IPR013595">
    <property type="entry name" value="Pept_S33_TAP-like_C"/>
</dbReference>
<dbReference type="Pfam" id="PF08386">
    <property type="entry name" value="Abhydrolase_4"/>
    <property type="match status" value="1"/>
</dbReference>
<evidence type="ECO:0000259" key="6">
    <source>
        <dbReference type="Pfam" id="PF08386"/>
    </source>
</evidence>
<dbReference type="Pfam" id="PF00561">
    <property type="entry name" value="Abhydrolase_1"/>
    <property type="match status" value="1"/>
</dbReference>
<accession>A0ABW7YZ54</accession>
<evidence type="ECO:0000256" key="4">
    <source>
        <dbReference type="SAM" id="SignalP"/>
    </source>
</evidence>
<evidence type="ECO:0000259" key="5">
    <source>
        <dbReference type="Pfam" id="PF00561"/>
    </source>
</evidence>
<name>A0ABW7YZ54_9ACTN</name>
<dbReference type="InterPro" id="IPR000073">
    <property type="entry name" value="AB_hydrolase_1"/>
</dbReference>
<dbReference type="Gene3D" id="3.40.50.1820">
    <property type="entry name" value="alpha/beta hydrolase"/>
    <property type="match status" value="1"/>
</dbReference>
<dbReference type="Proteomes" id="UP001612741">
    <property type="component" value="Unassembled WGS sequence"/>
</dbReference>
<comment type="similarity">
    <text evidence="1">Belongs to the peptidase S33 family.</text>
</comment>
<reference evidence="7 8" key="1">
    <citation type="submission" date="2024-10" db="EMBL/GenBank/DDBJ databases">
        <title>The Natural Products Discovery Center: Release of the First 8490 Sequenced Strains for Exploring Actinobacteria Biosynthetic Diversity.</title>
        <authorList>
            <person name="Kalkreuter E."/>
            <person name="Kautsar S.A."/>
            <person name="Yang D."/>
            <person name="Bader C.D."/>
            <person name="Teijaro C.N."/>
            <person name="Fluegel L."/>
            <person name="Davis C.M."/>
            <person name="Simpson J.R."/>
            <person name="Lauterbach L."/>
            <person name="Steele A.D."/>
            <person name="Gui C."/>
            <person name="Meng S."/>
            <person name="Li G."/>
            <person name="Viehrig K."/>
            <person name="Ye F."/>
            <person name="Su P."/>
            <person name="Kiefer A.F."/>
            <person name="Nichols A."/>
            <person name="Cepeda A.J."/>
            <person name="Yan W."/>
            <person name="Fan B."/>
            <person name="Jiang Y."/>
            <person name="Adhikari A."/>
            <person name="Zheng C.-J."/>
            <person name="Schuster L."/>
            <person name="Cowan T.M."/>
            <person name="Smanski M.J."/>
            <person name="Chevrette M.G."/>
            <person name="De Carvalho L.P.S."/>
            <person name="Shen B."/>
        </authorList>
    </citation>
    <scope>NUCLEOTIDE SEQUENCE [LARGE SCALE GENOMIC DNA]</scope>
    <source>
        <strain evidence="7 8">NPDC050545</strain>
    </source>
</reference>
<dbReference type="PANTHER" id="PTHR43248:SF25">
    <property type="entry name" value="AB HYDROLASE-1 DOMAIN-CONTAINING PROTEIN-RELATED"/>
    <property type="match status" value="1"/>
</dbReference>
<dbReference type="RefSeq" id="WP_397085569.1">
    <property type="nucleotide sequence ID" value="NZ_JBITGY010000007.1"/>
</dbReference>
<protein>
    <submittedName>
        <fullName evidence="7">Alpha/beta hydrolase</fullName>
    </submittedName>
</protein>
<dbReference type="SUPFAM" id="SSF53474">
    <property type="entry name" value="alpha/beta-Hydrolases"/>
    <property type="match status" value="1"/>
</dbReference>
<feature type="signal peptide" evidence="4">
    <location>
        <begin position="1"/>
        <end position="23"/>
    </location>
</feature>
<evidence type="ECO:0000256" key="2">
    <source>
        <dbReference type="ARBA" id="ARBA00022801"/>
    </source>
</evidence>